<dbReference type="InterPro" id="IPR014876">
    <property type="entry name" value="DEK_C"/>
</dbReference>
<dbReference type="STRING" id="78915.A0A4P9XG30"/>
<evidence type="ECO:0000313" key="4">
    <source>
        <dbReference type="Proteomes" id="UP000271241"/>
    </source>
</evidence>
<dbReference type="Gene3D" id="1.10.10.60">
    <property type="entry name" value="Homeodomain-like"/>
    <property type="match status" value="1"/>
</dbReference>
<evidence type="ECO:0000256" key="1">
    <source>
        <dbReference type="SAM" id="MobiDB-lite"/>
    </source>
</evidence>
<feature type="region of interest" description="Disordered" evidence="1">
    <location>
        <begin position="42"/>
        <end position="71"/>
    </location>
</feature>
<dbReference type="OrthoDB" id="370884at2759"/>
<proteinExistence type="predicted"/>
<organism evidence="3 4">
    <name type="scientific">Thamnocephalis sphaerospora</name>
    <dbReference type="NCBI Taxonomy" id="78915"/>
    <lineage>
        <taxon>Eukaryota</taxon>
        <taxon>Fungi</taxon>
        <taxon>Fungi incertae sedis</taxon>
        <taxon>Zoopagomycota</taxon>
        <taxon>Zoopagomycotina</taxon>
        <taxon>Zoopagomycetes</taxon>
        <taxon>Zoopagales</taxon>
        <taxon>Sigmoideomycetaceae</taxon>
        <taxon>Thamnocephalis</taxon>
    </lineage>
</organism>
<feature type="region of interest" description="Disordered" evidence="1">
    <location>
        <begin position="87"/>
        <end position="126"/>
    </location>
</feature>
<protein>
    <submittedName>
        <fullName evidence="3">DEK C terminal domain-containing protein</fullName>
    </submittedName>
</protein>
<dbReference type="Pfam" id="PF08766">
    <property type="entry name" value="DEK_C"/>
    <property type="match status" value="1"/>
</dbReference>
<dbReference type="EMBL" id="KZ993621">
    <property type="protein sequence ID" value="RKP04566.1"/>
    <property type="molecule type" value="Genomic_DNA"/>
</dbReference>
<evidence type="ECO:0000259" key="2">
    <source>
        <dbReference type="PROSITE" id="PS51998"/>
    </source>
</evidence>
<dbReference type="PROSITE" id="PS51998">
    <property type="entry name" value="DEK_C"/>
    <property type="match status" value="1"/>
</dbReference>
<name>A0A4P9XG30_9FUNG</name>
<gene>
    <name evidence="3" type="ORF">THASP1DRAFT_33652</name>
</gene>
<dbReference type="SUPFAM" id="SSF109715">
    <property type="entry name" value="DEK C-terminal domain"/>
    <property type="match status" value="1"/>
</dbReference>
<dbReference type="AlphaFoldDB" id="A0A4P9XG30"/>
<keyword evidence="4" id="KW-1185">Reference proteome</keyword>
<evidence type="ECO:0000313" key="3">
    <source>
        <dbReference type="EMBL" id="RKP04566.1"/>
    </source>
</evidence>
<reference evidence="4" key="1">
    <citation type="journal article" date="2018" name="Nat. Microbiol.">
        <title>Leveraging single-cell genomics to expand the fungal tree of life.</title>
        <authorList>
            <person name="Ahrendt S.R."/>
            <person name="Quandt C.A."/>
            <person name="Ciobanu D."/>
            <person name="Clum A."/>
            <person name="Salamov A."/>
            <person name="Andreopoulos B."/>
            <person name="Cheng J.F."/>
            <person name="Woyke T."/>
            <person name="Pelin A."/>
            <person name="Henrissat B."/>
            <person name="Reynolds N.K."/>
            <person name="Benny G.L."/>
            <person name="Smith M.E."/>
            <person name="James T.Y."/>
            <person name="Grigoriev I.V."/>
        </authorList>
    </citation>
    <scope>NUCLEOTIDE SEQUENCE [LARGE SCALE GENOMIC DNA]</scope>
    <source>
        <strain evidence="4">RSA 1356</strain>
    </source>
</reference>
<feature type="domain" description="DEK-C" evidence="2">
    <location>
        <begin position="206"/>
        <end position="261"/>
    </location>
</feature>
<sequence length="264" mass="29239">MARNARHVKYFTTNGCERSLGFGTVVAQLAKVVDVLRRADEAAENDDEEEHGQTGKKFVAATEEEKFDPRSIPRKKWSDYEQELWEVGSQGSHDSRGTALTARTHDSRGSHHSRSGPASEYGGVAGTTTPSVFGMEKSFRMSYQTGSRPVSQTYENRVSMAMTNDNLGHDMYLNQPAMVGRPASTTFSAYGAPSVVMDQGHDPNGYPSDDQILGEIRRILSTADLMTVTKKQVRDELAAFFGVDMMPKKDYINQCIELILQGKL</sequence>
<accession>A0A4P9XG30</accession>
<dbReference type="Proteomes" id="UP000271241">
    <property type="component" value="Unassembled WGS sequence"/>
</dbReference>